<feature type="region of interest" description="Disordered" evidence="1">
    <location>
        <begin position="120"/>
        <end position="146"/>
    </location>
</feature>
<dbReference type="EMBL" id="MN284893">
    <property type="protein sequence ID" value="QFP94635.1"/>
    <property type="molecule type" value="Genomic_DNA"/>
</dbReference>
<reference evidence="2 3" key="1">
    <citation type="submission" date="2019-08" db="EMBL/GenBank/DDBJ databases">
        <authorList>
            <person name="Lippold A."/>
            <person name="Marlatt M."/>
            <person name="Cooper K."/>
            <person name="Frohnapfel E."/>
            <person name="Glenski M."/>
            <person name="Johnson H."/>
            <person name="Johnson K."/>
            <person name="Tjaden E."/>
            <person name="Troeh S."/>
            <person name="Hayes S."/>
            <person name="Ettinger A.-S.H."/>
            <person name="Ettinger W.F."/>
            <person name="Haydock J."/>
            <person name="Anders K.R."/>
            <person name="Garlena R.A."/>
            <person name="Russell D.A."/>
            <person name="Pope W.H."/>
            <person name="Jacobs-Sera D."/>
            <person name="Hatfull G.F."/>
        </authorList>
    </citation>
    <scope>NUCLEOTIDE SEQUENCE [LARGE SCALE GENOMIC DNA]</scope>
</reference>
<dbReference type="GeneID" id="60320985"/>
<dbReference type="RefSeq" id="YP_009949579.1">
    <property type="nucleotide sequence ID" value="NC_051582.1"/>
</dbReference>
<name>A0A5P8D6G7_9CAUD</name>
<dbReference type="KEGG" id="vg:60320985"/>
<feature type="region of interest" description="Disordered" evidence="1">
    <location>
        <begin position="213"/>
        <end position="256"/>
    </location>
</feature>
<organism evidence="2 3">
    <name type="scientific">Mycobacterium phage LilMcDreamy</name>
    <dbReference type="NCBI Taxonomy" id="2652422"/>
    <lineage>
        <taxon>Viruses</taxon>
        <taxon>Duplodnaviria</taxon>
        <taxon>Heunggongvirae</taxon>
        <taxon>Uroviricota</taxon>
        <taxon>Caudoviricetes</taxon>
        <taxon>Bclasvirinae</taxon>
        <taxon>Lilmcdreamyvirus</taxon>
        <taxon>Lilmcdreamyvirus lilmcdreamy</taxon>
    </lineage>
</organism>
<proteinExistence type="predicted"/>
<accession>A0A5P8D6G7</accession>
<protein>
    <submittedName>
        <fullName evidence="2">Uncharacterized protein</fullName>
    </submittedName>
</protein>
<evidence type="ECO:0000313" key="2">
    <source>
        <dbReference type="EMBL" id="QFP94635.1"/>
    </source>
</evidence>
<gene>
    <name evidence="2" type="primary">15</name>
    <name evidence="2" type="ORF">SEA_LILMCDREAMY_15</name>
</gene>
<dbReference type="Proteomes" id="UP000325405">
    <property type="component" value="Segment"/>
</dbReference>
<sequence length="291" mass="30709">MPEGIVATVEDGYATLDFVDVTKRGPALQALIELAGPDSIETITRRGPRRQYRVLVDNADAVGLLDGDEVARPRSAGNDSGARDALVAADPNVNPGEDNANWHQQTTEVGTRNTYVGATTSAEERAMTPPRFTGTATPFGGSSAADTPTHAEVIEHVKGHRVTPSQWADPTDLEHSGAAANLRLASIQSVESTDPQGATILPGDKVALATTEEPVDDGETDTGAGASEPLPVETTTGDRGPRPDGLPEGEPNADWLRPQLETYATWIGLDNPSGYPNKTELLTAIENKEQS</sequence>
<keyword evidence="3" id="KW-1185">Reference proteome</keyword>
<evidence type="ECO:0000313" key="3">
    <source>
        <dbReference type="Proteomes" id="UP000325405"/>
    </source>
</evidence>
<evidence type="ECO:0000256" key="1">
    <source>
        <dbReference type="SAM" id="MobiDB-lite"/>
    </source>
</evidence>